<name>A0ABQ0FQL3_APOSI</name>
<dbReference type="PANTHER" id="PTHR17102">
    <property type="entry name" value="NEURONAL REGENERATION-RELATED PROTEIN"/>
    <property type="match status" value="1"/>
</dbReference>
<reference evidence="4 5" key="1">
    <citation type="submission" date="2024-08" db="EMBL/GenBank/DDBJ databases">
        <title>The draft genome of Apodemus speciosus.</title>
        <authorList>
            <person name="Nabeshima K."/>
            <person name="Suzuki S."/>
            <person name="Onuma M."/>
        </authorList>
    </citation>
    <scope>NUCLEOTIDE SEQUENCE [LARGE SCALE GENOMIC DNA]</scope>
    <source>
        <strain evidence="4">IB14-021</strain>
    </source>
</reference>
<evidence type="ECO:0000256" key="3">
    <source>
        <dbReference type="ARBA" id="ARBA00033348"/>
    </source>
</evidence>
<evidence type="ECO:0000256" key="1">
    <source>
        <dbReference type="ARBA" id="ARBA00022173"/>
    </source>
</evidence>
<evidence type="ECO:0000256" key="2">
    <source>
        <dbReference type="ARBA" id="ARBA00031310"/>
    </source>
</evidence>
<keyword evidence="5" id="KW-1185">Reference proteome</keyword>
<proteinExistence type="predicted"/>
<evidence type="ECO:0000313" key="4">
    <source>
        <dbReference type="EMBL" id="GAB1301538.1"/>
    </source>
</evidence>
<evidence type="ECO:0000313" key="5">
    <source>
        <dbReference type="Proteomes" id="UP001623349"/>
    </source>
</evidence>
<dbReference type="PANTHER" id="PTHR17102:SF4">
    <property type="entry name" value="NEURONAL REGENERATION-RELATED PROTEIN"/>
    <property type="match status" value="1"/>
</dbReference>
<comment type="caution">
    <text evidence="4">The sequence shown here is derived from an EMBL/GenBank/DDBJ whole genome shotgun (WGS) entry which is preliminary data.</text>
</comment>
<accession>A0ABQ0FQL3</accession>
<dbReference type="InterPro" id="IPR024417">
    <property type="entry name" value="Neuronal_3.1"/>
</dbReference>
<dbReference type="Pfam" id="PF11092">
    <property type="entry name" value="Alveol-reg_P311"/>
    <property type="match status" value="1"/>
</dbReference>
<sequence length="68" mass="7642">MVYFPELLVWVSQEPFPNKEMEGGLTKGRLPIPKEVNRKKTEETGAASLTPPGSHELYSPALSYLHPF</sequence>
<dbReference type="EMBL" id="BAAFST010000018">
    <property type="protein sequence ID" value="GAB1301538.1"/>
    <property type="molecule type" value="Genomic_DNA"/>
</dbReference>
<protein>
    <recommendedName>
        <fullName evidence="1">Neuronal regeneration-related protein</fullName>
    </recommendedName>
    <alternativeName>
        <fullName evidence="2">Neuronal protein 3.1</fullName>
    </alternativeName>
    <alternativeName>
        <fullName evidence="3">Protein p311</fullName>
    </alternativeName>
</protein>
<dbReference type="Proteomes" id="UP001623349">
    <property type="component" value="Unassembled WGS sequence"/>
</dbReference>
<gene>
    <name evidence="4" type="ORF">APTSU1_001677600</name>
</gene>
<organism evidence="4 5">
    <name type="scientific">Apodemus speciosus</name>
    <name type="common">Large Japanese field mouse</name>
    <dbReference type="NCBI Taxonomy" id="105296"/>
    <lineage>
        <taxon>Eukaryota</taxon>
        <taxon>Metazoa</taxon>
        <taxon>Chordata</taxon>
        <taxon>Craniata</taxon>
        <taxon>Vertebrata</taxon>
        <taxon>Euteleostomi</taxon>
        <taxon>Mammalia</taxon>
        <taxon>Eutheria</taxon>
        <taxon>Euarchontoglires</taxon>
        <taxon>Glires</taxon>
        <taxon>Rodentia</taxon>
        <taxon>Myomorpha</taxon>
        <taxon>Muroidea</taxon>
        <taxon>Muridae</taxon>
        <taxon>Murinae</taxon>
        <taxon>Apodemus</taxon>
    </lineage>
</organism>